<keyword evidence="3 5" id="KW-1133">Transmembrane helix</keyword>
<keyword evidence="2 5" id="KW-0812">Transmembrane</keyword>
<dbReference type="InterPro" id="IPR038662">
    <property type="entry name" value="ATP_synth_F0_csu_sf"/>
</dbReference>
<dbReference type="EMBL" id="BMQO01000032">
    <property type="protein sequence ID" value="GGS42015.1"/>
    <property type="molecule type" value="Genomic_DNA"/>
</dbReference>
<feature type="chain" id="PRO_5047244490" evidence="6">
    <location>
        <begin position="26"/>
        <end position="105"/>
    </location>
</feature>
<evidence type="ECO:0000259" key="7">
    <source>
        <dbReference type="Pfam" id="PF00137"/>
    </source>
</evidence>
<keyword evidence="6" id="KW-0732">Signal</keyword>
<keyword evidence="4 5" id="KW-0472">Membrane</keyword>
<feature type="domain" description="V-ATPase proteolipid subunit C-like" evidence="7">
    <location>
        <begin position="45"/>
        <end position="104"/>
    </location>
</feature>
<feature type="transmembrane region" description="Helical" evidence="5">
    <location>
        <begin position="83"/>
        <end position="104"/>
    </location>
</feature>
<comment type="caution">
    <text evidence="8">The sequence shown here is derived from an EMBL/GenBank/DDBJ whole genome shotgun (WGS) entry which is preliminary data.</text>
</comment>
<evidence type="ECO:0000256" key="4">
    <source>
        <dbReference type="ARBA" id="ARBA00023136"/>
    </source>
</evidence>
<evidence type="ECO:0000313" key="8">
    <source>
        <dbReference type="EMBL" id="GGS42015.1"/>
    </source>
</evidence>
<evidence type="ECO:0000256" key="2">
    <source>
        <dbReference type="ARBA" id="ARBA00022692"/>
    </source>
</evidence>
<feature type="signal peptide" evidence="6">
    <location>
        <begin position="1"/>
        <end position="25"/>
    </location>
</feature>
<feature type="transmembrane region" description="Helical" evidence="5">
    <location>
        <begin position="41"/>
        <end position="63"/>
    </location>
</feature>
<dbReference type="Gene3D" id="1.20.20.10">
    <property type="entry name" value="F1F0 ATP synthase subunit C"/>
    <property type="match status" value="1"/>
</dbReference>
<evidence type="ECO:0000256" key="6">
    <source>
        <dbReference type="SAM" id="SignalP"/>
    </source>
</evidence>
<dbReference type="CDD" id="cd18181">
    <property type="entry name" value="ATP-synt_Vo_Ao_c_TtATPase_like"/>
    <property type="match status" value="1"/>
</dbReference>
<name>A0ABQ2SVU9_9DEIO</name>
<accession>A0ABQ2SVU9</accession>
<proteinExistence type="predicted"/>
<reference evidence="9" key="1">
    <citation type="journal article" date="2019" name="Int. J. Syst. Evol. Microbiol.">
        <title>The Global Catalogue of Microorganisms (GCM) 10K type strain sequencing project: providing services to taxonomists for standard genome sequencing and annotation.</title>
        <authorList>
            <consortium name="The Broad Institute Genomics Platform"/>
            <consortium name="The Broad Institute Genome Sequencing Center for Infectious Disease"/>
            <person name="Wu L."/>
            <person name="Ma J."/>
        </authorList>
    </citation>
    <scope>NUCLEOTIDE SEQUENCE [LARGE SCALE GENOMIC DNA]</scope>
    <source>
        <strain evidence="9">JCM 31406</strain>
    </source>
</reference>
<evidence type="ECO:0000256" key="1">
    <source>
        <dbReference type="ARBA" id="ARBA00004141"/>
    </source>
</evidence>
<gene>
    <name evidence="8" type="ORF">GCM10008961_36530</name>
</gene>
<evidence type="ECO:0000256" key="5">
    <source>
        <dbReference type="SAM" id="Phobius"/>
    </source>
</evidence>
<dbReference type="InterPro" id="IPR002379">
    <property type="entry name" value="ATPase_proteolipid_c-like_dom"/>
</dbReference>
<dbReference type="SUPFAM" id="SSF81333">
    <property type="entry name" value="F1F0 ATP synthase subunit C"/>
    <property type="match status" value="1"/>
</dbReference>
<keyword evidence="9" id="KW-1185">Reference proteome</keyword>
<comment type="subcellular location">
    <subcellularLocation>
        <location evidence="1">Membrane</location>
        <topology evidence="1">Multi-pass membrane protein</topology>
    </subcellularLocation>
</comment>
<dbReference type="Pfam" id="PF00137">
    <property type="entry name" value="ATP-synt_C"/>
    <property type="match status" value="1"/>
</dbReference>
<dbReference type="Proteomes" id="UP000620633">
    <property type="component" value="Unassembled WGS sequence"/>
</dbReference>
<organism evidence="8 9">
    <name type="scientific">Deinococcus knuensis</name>
    <dbReference type="NCBI Taxonomy" id="1837380"/>
    <lineage>
        <taxon>Bacteria</taxon>
        <taxon>Thermotogati</taxon>
        <taxon>Deinococcota</taxon>
        <taxon>Deinococci</taxon>
        <taxon>Deinococcales</taxon>
        <taxon>Deinococcaceae</taxon>
        <taxon>Deinococcus</taxon>
    </lineage>
</organism>
<evidence type="ECO:0000256" key="3">
    <source>
        <dbReference type="ARBA" id="ARBA00022989"/>
    </source>
</evidence>
<protein>
    <submittedName>
        <fullName evidence="8">ATP synthase subunit K</fullName>
    </submittedName>
</protein>
<dbReference type="InterPro" id="IPR035921">
    <property type="entry name" value="F/V-ATP_Csub_sf"/>
</dbReference>
<sequence length="105" mass="10590">MFTMTKYNKIVVASLVLALATSGLAQEAGAASGNADNMYDGLRAIGAGLALGLGAIGTGIAQARIGSSLVGAVAEDPSKAGSLLLYFLLPETLVIFGFLALFILN</sequence>
<evidence type="ECO:0000313" key="9">
    <source>
        <dbReference type="Proteomes" id="UP000620633"/>
    </source>
</evidence>